<evidence type="ECO:0000313" key="1">
    <source>
        <dbReference type="EMBL" id="AHC34358.1"/>
    </source>
</evidence>
<keyword evidence="2" id="KW-1185">Reference proteome</keyword>
<name>A0ACA7P325_9PSED</name>
<dbReference type="EMBL" id="CP006852">
    <property type="protein sequence ID" value="AHC34358.1"/>
    <property type="molecule type" value="Genomic_DNA"/>
</dbReference>
<reference evidence="1 2" key="1">
    <citation type="journal article" date="2014" name="Genome Announc.">
        <title>Complete Genome Sequence of Pseudomonas sp. Strain TKP, Isolated from a gamma-Hexachlorocyclohexane-Degrading Mixed Culture.</title>
        <authorList>
            <person name="Ohtsubo Y."/>
            <person name="Kishida K."/>
            <person name="Sato T."/>
            <person name="Tabata M."/>
            <person name="Kawasumi T."/>
            <person name="Ogura Y."/>
            <person name="Hayashi T."/>
            <person name="Tsuda M."/>
            <person name="Nagata Y."/>
        </authorList>
    </citation>
    <scope>NUCLEOTIDE SEQUENCE [LARGE SCALE GENOMIC DNA]</scope>
    <source>
        <strain evidence="1 2">TKP</strain>
    </source>
</reference>
<organism evidence="1 2">
    <name type="scientific">Pseudomonas gorinensis</name>
    <dbReference type="NCBI Taxonomy" id="3240790"/>
    <lineage>
        <taxon>Bacteria</taxon>
        <taxon>Pseudomonadati</taxon>
        <taxon>Pseudomonadota</taxon>
        <taxon>Gammaproteobacteria</taxon>
        <taxon>Pseudomonadales</taxon>
        <taxon>Pseudomonadaceae</taxon>
        <taxon>Pseudomonas</taxon>
    </lineage>
</organism>
<evidence type="ECO:0000313" key="2">
    <source>
        <dbReference type="Proteomes" id="UP000018725"/>
    </source>
</evidence>
<protein>
    <submittedName>
        <fullName evidence="1">Uncharacterized protein</fullName>
    </submittedName>
</protein>
<proteinExistence type="predicted"/>
<gene>
    <name evidence="1" type="ORF">U771_09077</name>
</gene>
<sequence>MDFFTPVVEEAKQNKNFKSVLAGFRAAERELFTEWAKGFEDRDGKIVKEFQTTFNSSFWEVYLHACFREYGFSQDWKNATPDFCLSSNGYEFIVEATTGNAAQGKPNEWDKTYSPEELKSVRRFRDLNKEAVIRLSNAIVGKARRYDEFYKTLSYVQGKPFVIAVAPYEQPHFNLQYDRPIRALLYDYYVDEDAYLDNPALYPNGPPAINLGYVEKENGSEVPLGIFDSSEMIDVSAVVFSCVATWGKLSAMSTNNETVTQVMSLWATPPLGVPEERVGPPSECGETILDGLQVFHNPNAKFPLSPEVFRNDRVVQHYFDENSGEWIYEGRLNSLHYRQVYARGKRPPKNS</sequence>
<dbReference type="Proteomes" id="UP000018725">
    <property type="component" value="Chromosome"/>
</dbReference>
<accession>A0ACA7P325</accession>